<sequence length="292" mass="30818">MSTDTTALQTANTAGASRPHLLRRLARDPLALIALIFLVVIVVAAILAPVLAPFDPYDTNLRMRLRPPGGDHLLGTDTQGRDLLTRLLYGARTTLALGFASIVVGSLIGTSIGLAAAFYRRLEGPLMRLVDILLSFPSILFGLALAAMLGVGMDSLVIALGLSAAPPIARVARATAASVMQAEYMDAGRVIGLSDNALIRRYLLRNCAAPIVVYCSLQFGETILLAAALGFLGLGLQPPTAELGSIAAEGRSFIFLAPHVSTAASLLIFMIVLSCNLLGDAFRDLTDPKLQR</sequence>
<feature type="transmembrane region" description="Helical" evidence="7">
    <location>
        <begin position="30"/>
        <end position="54"/>
    </location>
</feature>
<keyword evidence="4 7" id="KW-0812">Transmembrane</keyword>
<feature type="transmembrane region" description="Helical" evidence="7">
    <location>
        <begin position="139"/>
        <end position="163"/>
    </location>
</feature>
<evidence type="ECO:0000256" key="3">
    <source>
        <dbReference type="ARBA" id="ARBA00022475"/>
    </source>
</evidence>
<keyword evidence="2 7" id="KW-0813">Transport</keyword>
<evidence type="ECO:0000256" key="7">
    <source>
        <dbReference type="RuleBase" id="RU363032"/>
    </source>
</evidence>
<keyword evidence="6 7" id="KW-0472">Membrane</keyword>
<accession>A0A8E1WF70</accession>
<evidence type="ECO:0000256" key="1">
    <source>
        <dbReference type="ARBA" id="ARBA00004651"/>
    </source>
</evidence>
<evidence type="ECO:0000259" key="8">
    <source>
        <dbReference type="PROSITE" id="PS50928"/>
    </source>
</evidence>
<comment type="similarity">
    <text evidence="7">Belongs to the binding-protein-dependent transport system permease family.</text>
</comment>
<dbReference type="PANTHER" id="PTHR43386:SF25">
    <property type="entry name" value="PEPTIDE ABC TRANSPORTER PERMEASE PROTEIN"/>
    <property type="match status" value="1"/>
</dbReference>
<dbReference type="RefSeq" id="WP_184768923.1">
    <property type="nucleotide sequence ID" value="NZ_JACHGI010000003.1"/>
</dbReference>
<evidence type="ECO:0000256" key="5">
    <source>
        <dbReference type="ARBA" id="ARBA00022989"/>
    </source>
</evidence>
<dbReference type="SUPFAM" id="SSF161098">
    <property type="entry name" value="MetI-like"/>
    <property type="match status" value="1"/>
</dbReference>
<proteinExistence type="inferred from homology"/>
<gene>
    <name evidence="9" type="ORF">HNQ96_002354</name>
</gene>
<dbReference type="CDD" id="cd06261">
    <property type="entry name" value="TM_PBP2"/>
    <property type="match status" value="1"/>
</dbReference>
<comment type="subcellular location">
    <subcellularLocation>
        <location evidence="1 7">Cell membrane</location>
        <topology evidence="1 7">Multi-pass membrane protein</topology>
    </subcellularLocation>
</comment>
<protein>
    <submittedName>
        <fullName evidence="9">ABC-type dipeptide/oligopeptide/nickel transport system permease subunit</fullName>
    </submittedName>
</protein>
<dbReference type="EMBL" id="JACHGI010000003">
    <property type="protein sequence ID" value="MBB6466489.1"/>
    <property type="molecule type" value="Genomic_DNA"/>
</dbReference>
<dbReference type="PANTHER" id="PTHR43386">
    <property type="entry name" value="OLIGOPEPTIDE TRANSPORT SYSTEM PERMEASE PROTEIN APPC"/>
    <property type="match status" value="1"/>
</dbReference>
<name>A0A8E1WF70_9HYPH</name>
<evidence type="ECO:0000313" key="9">
    <source>
        <dbReference type="EMBL" id="MBB6466489.1"/>
    </source>
</evidence>
<dbReference type="InterPro" id="IPR025966">
    <property type="entry name" value="OppC_N"/>
</dbReference>
<feature type="transmembrane region" description="Helical" evidence="7">
    <location>
        <begin position="211"/>
        <end position="233"/>
    </location>
</feature>
<feature type="transmembrane region" description="Helical" evidence="7">
    <location>
        <begin position="253"/>
        <end position="279"/>
    </location>
</feature>
<dbReference type="GO" id="GO:0055085">
    <property type="term" value="P:transmembrane transport"/>
    <property type="evidence" value="ECO:0007669"/>
    <property type="project" value="InterPro"/>
</dbReference>
<dbReference type="Pfam" id="PF12911">
    <property type="entry name" value="OppC_N"/>
    <property type="match status" value="1"/>
</dbReference>
<keyword evidence="5 7" id="KW-1133">Transmembrane helix</keyword>
<dbReference type="Proteomes" id="UP000532373">
    <property type="component" value="Unassembled WGS sequence"/>
</dbReference>
<dbReference type="AlphaFoldDB" id="A0A8E1WF70"/>
<dbReference type="InterPro" id="IPR000515">
    <property type="entry name" value="MetI-like"/>
</dbReference>
<feature type="domain" description="ABC transmembrane type-1" evidence="8">
    <location>
        <begin position="91"/>
        <end position="279"/>
    </location>
</feature>
<dbReference type="InterPro" id="IPR035906">
    <property type="entry name" value="MetI-like_sf"/>
</dbReference>
<evidence type="ECO:0000313" key="10">
    <source>
        <dbReference type="Proteomes" id="UP000532373"/>
    </source>
</evidence>
<evidence type="ECO:0000256" key="6">
    <source>
        <dbReference type="ARBA" id="ARBA00023136"/>
    </source>
</evidence>
<dbReference type="GO" id="GO:0005886">
    <property type="term" value="C:plasma membrane"/>
    <property type="evidence" value="ECO:0007669"/>
    <property type="project" value="UniProtKB-SubCell"/>
</dbReference>
<dbReference type="PROSITE" id="PS50928">
    <property type="entry name" value="ABC_TM1"/>
    <property type="match status" value="1"/>
</dbReference>
<dbReference type="InterPro" id="IPR050366">
    <property type="entry name" value="BP-dependent_transpt_permease"/>
</dbReference>
<organism evidence="9 10">
    <name type="scientific">Aminobacter carboxidus</name>
    <dbReference type="NCBI Taxonomy" id="376165"/>
    <lineage>
        <taxon>Bacteria</taxon>
        <taxon>Pseudomonadati</taxon>
        <taxon>Pseudomonadota</taxon>
        <taxon>Alphaproteobacteria</taxon>
        <taxon>Hyphomicrobiales</taxon>
        <taxon>Phyllobacteriaceae</taxon>
        <taxon>Aminobacter</taxon>
    </lineage>
</organism>
<evidence type="ECO:0000256" key="2">
    <source>
        <dbReference type="ARBA" id="ARBA00022448"/>
    </source>
</evidence>
<reference evidence="9 10" key="1">
    <citation type="submission" date="2020-08" db="EMBL/GenBank/DDBJ databases">
        <title>Genomic Encyclopedia of Type Strains, Phase IV (KMG-IV): sequencing the most valuable type-strain genomes for metagenomic binning, comparative biology and taxonomic classification.</title>
        <authorList>
            <person name="Goeker M."/>
        </authorList>
    </citation>
    <scope>NUCLEOTIDE SEQUENCE [LARGE SCALE GENOMIC DNA]</scope>
    <source>
        <strain evidence="9 10">DSM 17454</strain>
    </source>
</reference>
<evidence type="ECO:0000256" key="4">
    <source>
        <dbReference type="ARBA" id="ARBA00022692"/>
    </source>
</evidence>
<feature type="transmembrane region" description="Helical" evidence="7">
    <location>
        <begin position="95"/>
        <end position="119"/>
    </location>
</feature>
<keyword evidence="3" id="KW-1003">Cell membrane</keyword>
<dbReference type="Pfam" id="PF00528">
    <property type="entry name" value="BPD_transp_1"/>
    <property type="match status" value="1"/>
</dbReference>
<dbReference type="Gene3D" id="1.10.3720.10">
    <property type="entry name" value="MetI-like"/>
    <property type="match status" value="1"/>
</dbReference>
<comment type="caution">
    <text evidence="9">The sequence shown here is derived from an EMBL/GenBank/DDBJ whole genome shotgun (WGS) entry which is preliminary data.</text>
</comment>